<dbReference type="Proteomes" id="UP001497512">
    <property type="component" value="Chromosome 3"/>
</dbReference>
<evidence type="ECO:0000313" key="2">
    <source>
        <dbReference type="EMBL" id="CAK9219817.1"/>
    </source>
</evidence>
<protein>
    <submittedName>
        <fullName evidence="2">Uncharacterized protein</fullName>
    </submittedName>
</protein>
<organism evidence="2 3">
    <name type="scientific">Sphagnum troendelagicum</name>
    <dbReference type="NCBI Taxonomy" id="128251"/>
    <lineage>
        <taxon>Eukaryota</taxon>
        <taxon>Viridiplantae</taxon>
        <taxon>Streptophyta</taxon>
        <taxon>Embryophyta</taxon>
        <taxon>Bryophyta</taxon>
        <taxon>Sphagnophytina</taxon>
        <taxon>Sphagnopsida</taxon>
        <taxon>Sphagnales</taxon>
        <taxon>Sphagnaceae</taxon>
        <taxon>Sphagnum</taxon>
    </lineage>
</organism>
<accession>A0ABP0UET9</accession>
<evidence type="ECO:0000256" key="1">
    <source>
        <dbReference type="SAM" id="Coils"/>
    </source>
</evidence>
<proteinExistence type="predicted"/>
<dbReference type="PANTHER" id="PTHR35768:SF1">
    <property type="entry name" value="PROTEIN MULTIPOLAR SPINDLE 1"/>
    <property type="match status" value="1"/>
</dbReference>
<gene>
    <name evidence="2" type="ORF">CSSPTR1EN2_LOCUS14886</name>
</gene>
<sequence>MSLPSHDSMMLEVSRVDASTVSQQPAPFRVQLALAIALARARSASSRSRGEDDELNRWKKKVKLLEQEIQSITEDLQQIQGASVWDKLPPLPSCKCLFLGPQRDQVYSLENETEESWDDDFSQASIQGFLRNVRIIMRASKQDANQKIIDDKSLGQLTMVVDFIGDLCCKIDPLNSNLKYVEAYTHQAVEFIKDAVPWILKGSSEEQSHGDYIVNKLILELLGKMLTFNSETDSDNALDHRVWCQQILMKLSVLPYIGQRVLLLTSRQIVQVLERLVFMEPFDDGVSQTYENLFFLFQLVERLLEELLFTSWAKDTDNGFDHGLLEEWVMCHFKATATLQQTSNWISRVMDRITAKVIEYLHRTGAPSGQLQDSWHLALMHLVKSASSTVACSGL</sequence>
<evidence type="ECO:0000313" key="3">
    <source>
        <dbReference type="Proteomes" id="UP001497512"/>
    </source>
</evidence>
<keyword evidence="1" id="KW-0175">Coiled coil</keyword>
<keyword evidence="3" id="KW-1185">Reference proteome</keyword>
<dbReference type="EMBL" id="OZ019895">
    <property type="protein sequence ID" value="CAK9219817.1"/>
    <property type="molecule type" value="Genomic_DNA"/>
</dbReference>
<feature type="coiled-coil region" evidence="1">
    <location>
        <begin position="48"/>
        <end position="82"/>
    </location>
</feature>
<name>A0ABP0UET9_9BRYO</name>
<reference evidence="2" key="1">
    <citation type="submission" date="2024-02" db="EMBL/GenBank/DDBJ databases">
        <authorList>
            <consortium name="ELIXIR-Norway"/>
            <consortium name="Elixir Norway"/>
        </authorList>
    </citation>
    <scope>NUCLEOTIDE SEQUENCE</scope>
</reference>
<dbReference type="PANTHER" id="PTHR35768">
    <property type="entry name" value="PROTEIN MULTIPOLAR SPINDLE 1"/>
    <property type="match status" value="1"/>
</dbReference>
<dbReference type="InterPro" id="IPR037500">
    <property type="entry name" value="Msp1"/>
</dbReference>